<dbReference type="InterPro" id="IPR032585">
    <property type="entry name" value="DUF4912"/>
</dbReference>
<name>A0A0E3W3I5_9FIRM</name>
<dbReference type="Pfam" id="PF16258">
    <property type="entry name" value="DUF4912"/>
    <property type="match status" value="1"/>
</dbReference>
<keyword evidence="1" id="KW-0812">Transmembrane</keyword>
<organism evidence="2 3">
    <name type="scientific">Syntrophomonas zehnderi OL-4</name>
    <dbReference type="NCBI Taxonomy" id="690567"/>
    <lineage>
        <taxon>Bacteria</taxon>
        <taxon>Bacillati</taxon>
        <taxon>Bacillota</taxon>
        <taxon>Clostridia</taxon>
        <taxon>Eubacteriales</taxon>
        <taxon>Syntrophomonadaceae</taxon>
        <taxon>Syntrophomonas</taxon>
    </lineage>
</organism>
<evidence type="ECO:0000256" key="1">
    <source>
        <dbReference type="SAM" id="Phobius"/>
    </source>
</evidence>
<sequence length="167" mass="19501">MTPVLFILIVSSLLIILLYWVLSTIRETENIRTKIPRFNYELAAELSSYGESELYLPQDSIKFIGHKNNTWFAYWNLSQEKLARTAQQHDTIPDPERIVLRLYEISEWQRYFDIEVKSISGRCRFELQAGVSYYVVLGMNVKKQFIPMLTSQTIKKTTPTANGNDEI</sequence>
<reference evidence="2 3" key="1">
    <citation type="submission" date="2015-03" db="EMBL/GenBank/DDBJ databases">
        <authorList>
            <person name="Murphy D."/>
        </authorList>
    </citation>
    <scope>NUCLEOTIDE SEQUENCE [LARGE SCALE GENOMIC DNA]</scope>
    <source>
        <strain evidence="2 3">OL-4</strain>
    </source>
</reference>
<dbReference type="STRING" id="690567.2024"/>
<dbReference type="AlphaFoldDB" id="A0A0E3W3I5"/>
<keyword evidence="3" id="KW-1185">Reference proteome</keyword>
<proteinExistence type="predicted"/>
<gene>
    <name evidence="2" type="ORF">2024</name>
</gene>
<dbReference type="EMBL" id="CGIH01000032">
    <property type="protein sequence ID" value="CFX85037.1"/>
    <property type="molecule type" value="Genomic_DNA"/>
</dbReference>
<dbReference type="Proteomes" id="UP000045545">
    <property type="component" value="Unassembled WGS sequence"/>
</dbReference>
<evidence type="ECO:0000313" key="3">
    <source>
        <dbReference type="Proteomes" id="UP000045545"/>
    </source>
</evidence>
<protein>
    <submittedName>
        <fullName evidence="2">Uncharacterized</fullName>
    </submittedName>
</protein>
<keyword evidence="1" id="KW-1133">Transmembrane helix</keyword>
<keyword evidence="1" id="KW-0472">Membrane</keyword>
<accession>A0A0E3W3I5</accession>
<evidence type="ECO:0000313" key="2">
    <source>
        <dbReference type="EMBL" id="CFX85037.1"/>
    </source>
</evidence>
<dbReference type="RefSeq" id="WP_046498427.1">
    <property type="nucleotide sequence ID" value="NZ_CGIH01000032.1"/>
</dbReference>
<feature type="transmembrane region" description="Helical" evidence="1">
    <location>
        <begin position="6"/>
        <end position="25"/>
    </location>
</feature>